<feature type="compositionally biased region" description="Low complexity" evidence="3">
    <location>
        <begin position="388"/>
        <end position="405"/>
    </location>
</feature>
<dbReference type="Gene3D" id="2.30.29.30">
    <property type="entry name" value="Pleckstrin-homology domain (PH domain)/Phosphotyrosine-binding domain (PTB)"/>
    <property type="match status" value="1"/>
</dbReference>
<dbReference type="SUPFAM" id="SSF49723">
    <property type="entry name" value="Lipase/lipooxygenase domain (PLAT/LH2 domain)"/>
    <property type="match status" value="7"/>
</dbReference>
<dbReference type="SMART" id="SM00233">
    <property type="entry name" value="PH"/>
    <property type="match status" value="1"/>
</dbReference>
<feature type="coiled-coil region" evidence="2">
    <location>
        <begin position="541"/>
        <end position="758"/>
    </location>
</feature>
<protein>
    <submittedName>
        <fullName evidence="6">Lipoxygenase homology domain-containing 1 isoform B</fullName>
    </submittedName>
</protein>
<evidence type="ECO:0000313" key="7">
    <source>
        <dbReference type="Proteomes" id="UP000239899"/>
    </source>
</evidence>
<dbReference type="InterPro" id="IPR001849">
    <property type="entry name" value="PH_domain"/>
</dbReference>
<feature type="region of interest" description="Disordered" evidence="3">
    <location>
        <begin position="379"/>
        <end position="405"/>
    </location>
</feature>
<dbReference type="SMART" id="SM00308">
    <property type="entry name" value="LH2"/>
    <property type="match status" value="6"/>
</dbReference>
<dbReference type="InterPro" id="IPR052970">
    <property type="entry name" value="Inner_ear_hair_cell_LOXHD"/>
</dbReference>
<dbReference type="EMBL" id="LHPG02000003">
    <property type="protein sequence ID" value="PRW59716.1"/>
    <property type="molecule type" value="Genomic_DNA"/>
</dbReference>
<feature type="domain" description="PLAT" evidence="5">
    <location>
        <begin position="1043"/>
        <end position="1160"/>
    </location>
</feature>
<keyword evidence="7" id="KW-1185">Reference proteome</keyword>
<feature type="domain" description="PLAT" evidence="5">
    <location>
        <begin position="1169"/>
        <end position="1286"/>
    </location>
</feature>
<dbReference type="PROSITE" id="PS50095">
    <property type="entry name" value="PLAT"/>
    <property type="match status" value="7"/>
</dbReference>
<feature type="domain" description="PLAT" evidence="5">
    <location>
        <begin position="782"/>
        <end position="910"/>
    </location>
</feature>
<keyword evidence="2" id="KW-0175">Coiled coil</keyword>
<dbReference type="InterPro" id="IPR036392">
    <property type="entry name" value="PLAT/LH2_dom_sf"/>
</dbReference>
<dbReference type="Gene3D" id="2.40.180.10">
    <property type="entry name" value="Catalase core domain"/>
    <property type="match status" value="3"/>
</dbReference>
<organism evidence="6 7">
    <name type="scientific">Chlorella sorokiniana</name>
    <name type="common">Freshwater green alga</name>
    <dbReference type="NCBI Taxonomy" id="3076"/>
    <lineage>
        <taxon>Eukaryota</taxon>
        <taxon>Viridiplantae</taxon>
        <taxon>Chlorophyta</taxon>
        <taxon>core chlorophytes</taxon>
        <taxon>Trebouxiophyceae</taxon>
        <taxon>Chlorellales</taxon>
        <taxon>Chlorellaceae</taxon>
        <taxon>Chlorella clade</taxon>
        <taxon>Chlorella</taxon>
    </lineage>
</organism>
<feature type="domain" description="PLAT" evidence="5">
    <location>
        <begin position="410"/>
        <end position="530"/>
    </location>
</feature>
<dbReference type="PANTHER" id="PTHR45901:SF3">
    <property type="entry name" value="LIPOXYGENASE HOMOLOGY DOMAIN-CONTAINING PROTEIN 1"/>
    <property type="match status" value="1"/>
</dbReference>
<feature type="domain" description="PH" evidence="4">
    <location>
        <begin position="57"/>
        <end position="181"/>
    </location>
</feature>
<dbReference type="PANTHER" id="PTHR45901">
    <property type="entry name" value="PROTEIN CBG12474"/>
    <property type="match status" value="1"/>
</dbReference>
<accession>A0A2P6U083</accession>
<feature type="region of interest" description="Disordered" evidence="3">
    <location>
        <begin position="1763"/>
        <end position="1821"/>
    </location>
</feature>
<dbReference type="SUPFAM" id="SSF50729">
    <property type="entry name" value="PH domain-like"/>
    <property type="match status" value="1"/>
</dbReference>
<evidence type="ECO:0000313" key="6">
    <source>
        <dbReference type="EMBL" id="PRW59716.1"/>
    </source>
</evidence>
<comment type="caution">
    <text evidence="1">Lacks conserved residue(s) required for the propagation of feature annotation.</text>
</comment>
<dbReference type="SUPFAM" id="SSF57997">
    <property type="entry name" value="Tropomyosin"/>
    <property type="match status" value="1"/>
</dbReference>
<dbReference type="CDD" id="cd00821">
    <property type="entry name" value="PH"/>
    <property type="match status" value="1"/>
</dbReference>
<dbReference type="InterPro" id="IPR011993">
    <property type="entry name" value="PH-like_dom_sf"/>
</dbReference>
<sequence>MTSWDHVSLPARAPSTLELVPPSEWGEPEPASPLGGWVAERTLLFSRLGGSSASSSTVQHSGWLLKAYDGGVTGGPARQWRRRFVWLTADRLCYTADPEAEGARYLPLDRIPVRALPRGYGPKLGVTLIEDRQVDRSGPQFSPKKAGCVFSVACGSHTHFFAASSPAEAKAWVEAITTAWLRCVKHTSRGAHTPSAEEALAVKEAHWRAESAALRRSLAEAEQQRLRESTAQWQAQAAALAQPVEQPVVCYEIEVLTGSQPDAGTTASVYVELCGAAGSSGEHRLMYREGSGRTAFCPGATDTFRLHCRELGPLHKVRVFHNNAGGAPEWFLESVRVRRQGGDGRWTGFPCSRWLAVNEDDGRVMRELVSSAANEVALKAPLPPPMPATQQQSQQPQEAPAPAQRVQQPVWYTVAVCTSEEEGAGLVPADSSAKVFLTLHGARGSSQRVQLPAQAGDFERGQEDVFRVQLPGVGSLEKLTIGLSGAGEQAAWLVEQVEVTDEASGEMVFFPCNAWLGRAKGAAERSLVGSRSNPREARLEAARLRQQVEAANRQLAAANAELAAARAAAAEALQAGGASQDALATKLAALQAEVQQLQAALAAAHQRAAAAEARVEALQGELQAAQERAAGLQKERETIQQAAAADSARSAELAAQLAALQDELALAQEAAAAAAAKAKRFEGEAWRGEEQLQELRAQHERLQRDNAARAGDSEGELARLRAEVAAKAAELRDATHAEAEAEAECERLGRELAAERLRAKERLEAASTLTQPEAAASAKLLASYRVCIHTSAEPPSAGTTRAVCLELLGSSGSTGTIRLDAAAAAGCTGTCFAAGSSDVFQLEAPAVGELRQLNIWVDVEGAGPRAAAWHLDTVEVVCKAGGPTAQPVYFVCRRWLDERCGHRAELATSMRNPHQQEVDYKLVVYTSSLPGCGCTGNVFVDLQGDKGESGVLTLRNKGGSFRPGQADEFSFRLPGLGALTQLRVGHDGRKDWHLERLEVVDSGSGTTHYFPCDKWVKSSGGGSAMSRCLRLQGYTTDPASLPVQYRAELAVEGASGVLGPDSLRVTLFGPRGETEVLRLDASRAAAGRMLACTFEAANVGQLERLRIGLAPADERTGQHCGLLLSRITVTNMVTGESAAFFCSEWMRSSDPYDFELDAEADGAQEEVVCRYRLEVQTSDVRKAGTSGSVYVTLTGDICTIGPYQLRNTEAEYFQRGQLDVFEVEGAPDCGRLQQIEVRHDGAGRGNGWHLAWVKATNLTTGAVALFKCERWVDRRRQEDPGIVAVVVALPPDQAAAASGRRSTKDRLLLGSLPGLGAKGGIAASAALQAPAPQEVQAQAELGGSMHRAEAGGMEGLGAAAALPGYRVVFHTSRMCGSGTRAKVHFELTGSRGSSGVLHPVGTSKSFGSGRMDVFEYPQSLPFLGELQSARVGTDGSGFFPAWHLRLVVVTHIPTGRVWQFSCFSWIDKKSNFSRWLQLDSVEERAIFAGGSINIGGGIGGTAGKLVASGGSPTSWQGLQQRVPQQGLIHASSGTFQGSPGTYYRPSGGSPRASTLRPKHSPLAAGLHGSPTAGQGRQWDMAGSPTAGQGRQWDIAGSPTAGQGRQWDIAGSPTAGQGRQWDIAGSPTAGQGRQWDIAGSPTAGQGRQWDIAGSPTAGQGRQWDIAGSPTAGQGRQWDIAGSPTAGQGRQWDIAGSPTAGQGRQWDIAGSPTAGQGRQWDIAGSPTAGQGRQWDIAGSPTAGQGRQWDIAGSPTAGQGRQWDIAGSPTAGQGRQWDIAGSPTAGQGRQWDIAGSPSSPTVLRSGSGMPGSPLIGARRPGSGL</sequence>
<name>A0A2P6U083_CHLSO</name>
<feature type="domain" description="PLAT" evidence="5">
    <location>
        <begin position="249"/>
        <end position="369"/>
    </location>
</feature>
<feature type="domain" description="PLAT" evidence="5">
    <location>
        <begin position="1363"/>
        <end position="1480"/>
    </location>
</feature>
<feature type="region of interest" description="Disordered" evidence="3">
    <location>
        <begin position="1530"/>
        <end position="1575"/>
    </location>
</feature>
<evidence type="ECO:0000256" key="2">
    <source>
        <dbReference type="SAM" id="Coils"/>
    </source>
</evidence>
<gene>
    <name evidence="6" type="ORF">C2E21_1607</name>
</gene>
<feature type="domain" description="PLAT" evidence="5">
    <location>
        <begin position="918"/>
        <end position="1030"/>
    </location>
</feature>
<proteinExistence type="predicted"/>
<comment type="caution">
    <text evidence="6">The sequence shown here is derived from an EMBL/GenBank/DDBJ whole genome shotgun (WGS) entry which is preliminary data.</text>
</comment>
<dbReference type="Gene3D" id="2.60.60.20">
    <property type="entry name" value="PLAT/LH2 domain"/>
    <property type="match status" value="4"/>
</dbReference>
<evidence type="ECO:0000259" key="5">
    <source>
        <dbReference type="PROSITE" id="PS50095"/>
    </source>
</evidence>
<dbReference type="PROSITE" id="PS50003">
    <property type="entry name" value="PH_DOMAIN"/>
    <property type="match status" value="1"/>
</dbReference>
<dbReference type="InterPro" id="IPR001024">
    <property type="entry name" value="PLAT/LH2_dom"/>
</dbReference>
<reference evidence="6 7" key="1">
    <citation type="journal article" date="2018" name="Plant J.">
        <title>Genome sequences of Chlorella sorokiniana UTEX 1602 and Micractinium conductrix SAG 241.80: implications to maltose excretion by a green alga.</title>
        <authorList>
            <person name="Arriola M.B."/>
            <person name="Velmurugan N."/>
            <person name="Zhang Y."/>
            <person name="Plunkett M.H."/>
            <person name="Hondzo H."/>
            <person name="Barney B.M."/>
        </authorList>
    </citation>
    <scope>NUCLEOTIDE SEQUENCE [LARGE SCALE GENOMIC DNA]</scope>
    <source>
        <strain evidence="7">UTEX 1602</strain>
    </source>
</reference>
<evidence type="ECO:0000256" key="3">
    <source>
        <dbReference type="SAM" id="MobiDB-lite"/>
    </source>
</evidence>
<dbReference type="Proteomes" id="UP000239899">
    <property type="component" value="Unassembled WGS sequence"/>
</dbReference>
<dbReference type="Pfam" id="PF00169">
    <property type="entry name" value="PH"/>
    <property type="match status" value="1"/>
</dbReference>
<dbReference type="Pfam" id="PF01477">
    <property type="entry name" value="PLAT"/>
    <property type="match status" value="6"/>
</dbReference>
<evidence type="ECO:0000256" key="1">
    <source>
        <dbReference type="PROSITE-ProRule" id="PRU00152"/>
    </source>
</evidence>
<dbReference type="STRING" id="3076.A0A2P6U083"/>
<dbReference type="OrthoDB" id="512427at2759"/>
<evidence type="ECO:0000259" key="4">
    <source>
        <dbReference type="PROSITE" id="PS50003"/>
    </source>
</evidence>